<keyword evidence="1" id="KW-0472">Membrane</keyword>
<sequence length="58" mass="6645">MIVAALRLAMWLFWTGLILWVLWLVAYGIMAIFPYTAAITVGIFGTMAFIAWRRSRGH</sequence>
<name>A0AAF0FNP6_9CAUD</name>
<organism evidence="2 3">
    <name type="scientific">Paracoccus phage ParKuw1</name>
    <dbReference type="NCBI Taxonomy" id="3032415"/>
    <lineage>
        <taxon>Viruses</taxon>
        <taxon>Duplodnaviria</taxon>
        <taxon>Heunggongvirae</taxon>
        <taxon>Uroviricota</taxon>
        <taxon>Caudoviricetes</taxon>
        <taxon>Autographivirales</taxon>
        <taxon>Autographivirales incertae sedis</taxon>
        <taxon>Kuwvirus</taxon>
        <taxon>Kuwvirus ParKuw1</taxon>
    </lineage>
</organism>
<evidence type="ECO:0000256" key="1">
    <source>
        <dbReference type="SAM" id="Phobius"/>
    </source>
</evidence>
<feature type="transmembrane region" description="Helical" evidence="1">
    <location>
        <begin position="7"/>
        <end position="26"/>
    </location>
</feature>
<keyword evidence="3" id="KW-1185">Reference proteome</keyword>
<proteinExistence type="predicted"/>
<keyword evidence="1" id="KW-1133">Transmembrane helix</keyword>
<accession>A0AAF0FNP6</accession>
<gene>
    <name evidence="2" type="ORF">ParaKuw1_00032</name>
</gene>
<feature type="transmembrane region" description="Helical" evidence="1">
    <location>
        <begin position="32"/>
        <end position="52"/>
    </location>
</feature>
<evidence type="ECO:0000313" key="3">
    <source>
        <dbReference type="Proteomes" id="UP001218881"/>
    </source>
</evidence>
<protein>
    <submittedName>
        <fullName evidence="2">Uncharacterized protein</fullName>
    </submittedName>
</protein>
<evidence type="ECO:0000313" key="2">
    <source>
        <dbReference type="EMBL" id="WFG40865.1"/>
    </source>
</evidence>
<dbReference type="EMBL" id="OQ376857">
    <property type="protein sequence ID" value="WFG40865.1"/>
    <property type="molecule type" value="Genomic_DNA"/>
</dbReference>
<keyword evidence="1" id="KW-0812">Transmembrane</keyword>
<dbReference type="Proteomes" id="UP001218881">
    <property type="component" value="Segment"/>
</dbReference>
<reference evidence="2" key="1">
    <citation type="submission" date="2023-02" db="EMBL/GenBank/DDBJ databases">
        <authorList>
            <person name="Rihtman B."/>
        </authorList>
    </citation>
    <scope>NUCLEOTIDE SEQUENCE</scope>
</reference>